<dbReference type="InterPro" id="IPR052093">
    <property type="entry name" value="HR_Repair_Mediator"/>
</dbReference>
<evidence type="ECO:0000256" key="4">
    <source>
        <dbReference type="ARBA" id="ARBA00022840"/>
    </source>
</evidence>
<name>A0A9P5D9M5_9HYPO</name>
<dbReference type="AlphaFoldDB" id="A0A9P5D9M5"/>
<dbReference type="GeneID" id="55966645"/>
<keyword evidence="5" id="KW-0234">DNA repair</keyword>
<dbReference type="GO" id="GO:0000400">
    <property type="term" value="F:four-way junction DNA binding"/>
    <property type="evidence" value="ECO:0007669"/>
    <property type="project" value="TreeGrafter"/>
</dbReference>
<feature type="compositionally biased region" description="Acidic residues" evidence="7">
    <location>
        <begin position="371"/>
        <end position="387"/>
    </location>
</feature>
<proteinExistence type="predicted"/>
<sequence>MDYHSVHGHDVASFDIPSSHRLPTVTASAALDDELENDASLHIATGLDDLDKALASAAAGYHSGIGGGNDSIPRPAAGGVKRGQVTEVWGPPGTGKTALGLAVPSARVIETLEAVRLARRNGEEEKDDDGKAQDDHDNDSSVHLSRFAQYECLTLAHLIALISRPTSRNIPGDVGLIIIDSATALINSALPRSQNVKPGAGSNRGPDPSVKRKQVLQSIIKSLQTLASTRNCAVVVLSQCATQMLPSGRGATLTPAVNATLWEQGVSTRLVLFRDWVGGGSGSGSGSGSRYAPVFLAGVQKLDGRHTHEGVEHVSAFRIDGDGIASVPYHRVDEDDAALTNASTISVMAATPVPRQQQKKRKLAQTGFEVPDSEDDEDYGWAEEDESSLPPPPPQWQGSEDILLGKEVGQSSDVEDEGDEEEVEEGTNE</sequence>
<dbReference type="InterPro" id="IPR027417">
    <property type="entry name" value="P-loop_NTPase"/>
</dbReference>
<dbReference type="OrthoDB" id="5957327at2759"/>
<comment type="subcellular location">
    <subcellularLocation>
        <location evidence="1">Nucleus</location>
    </subcellularLocation>
</comment>
<keyword evidence="9" id="KW-1185">Reference proteome</keyword>
<dbReference type="Gene3D" id="3.40.50.300">
    <property type="entry name" value="P-loop containing nucleotide triphosphate hydrolases"/>
    <property type="match status" value="1"/>
</dbReference>
<comment type="caution">
    <text evidence="8">The sequence shown here is derived from an EMBL/GenBank/DDBJ whole genome shotgun (WGS) entry which is preliminary data.</text>
</comment>
<dbReference type="EMBL" id="JAANYQ010000001">
    <property type="protein sequence ID" value="KAF4126679.1"/>
    <property type="molecule type" value="Genomic_DNA"/>
</dbReference>
<dbReference type="GO" id="GO:0005524">
    <property type="term" value="F:ATP binding"/>
    <property type="evidence" value="ECO:0007669"/>
    <property type="project" value="UniProtKB-KW"/>
</dbReference>
<evidence type="ECO:0000256" key="7">
    <source>
        <dbReference type="SAM" id="MobiDB-lite"/>
    </source>
</evidence>
<feature type="region of interest" description="Disordered" evidence="7">
    <location>
        <begin position="350"/>
        <end position="429"/>
    </location>
</feature>
<dbReference type="GO" id="GO:0033065">
    <property type="term" value="C:Rad51C-XRCC3 complex"/>
    <property type="evidence" value="ECO:0007669"/>
    <property type="project" value="TreeGrafter"/>
</dbReference>
<organism evidence="8 9">
    <name type="scientific">Geosmithia morbida</name>
    <dbReference type="NCBI Taxonomy" id="1094350"/>
    <lineage>
        <taxon>Eukaryota</taxon>
        <taxon>Fungi</taxon>
        <taxon>Dikarya</taxon>
        <taxon>Ascomycota</taxon>
        <taxon>Pezizomycotina</taxon>
        <taxon>Sordariomycetes</taxon>
        <taxon>Hypocreomycetidae</taxon>
        <taxon>Hypocreales</taxon>
        <taxon>Bionectriaceae</taxon>
        <taxon>Geosmithia</taxon>
    </lineage>
</organism>
<feature type="region of interest" description="Disordered" evidence="7">
    <location>
        <begin position="120"/>
        <end position="140"/>
    </location>
</feature>
<dbReference type="GO" id="GO:0007131">
    <property type="term" value="P:reciprocal meiotic recombination"/>
    <property type="evidence" value="ECO:0007669"/>
    <property type="project" value="TreeGrafter"/>
</dbReference>
<reference evidence="8" key="1">
    <citation type="submission" date="2020-03" db="EMBL/GenBank/DDBJ databases">
        <title>Site-based positive gene gene selection in Geosmithia morbida across the United States reveals a broad range of putative effectors and factors for local host and environmental adapation.</title>
        <authorList>
            <person name="Onufrak A."/>
            <person name="Murdoch R.W."/>
            <person name="Gazis R."/>
            <person name="Huff M."/>
            <person name="Staton M."/>
            <person name="Klingeman W."/>
            <person name="Hadziabdic D."/>
        </authorList>
    </citation>
    <scope>NUCLEOTIDE SEQUENCE</scope>
    <source>
        <strain evidence="8">1262</strain>
    </source>
</reference>
<evidence type="ECO:0000313" key="9">
    <source>
        <dbReference type="Proteomes" id="UP000749293"/>
    </source>
</evidence>
<dbReference type="GO" id="GO:0005657">
    <property type="term" value="C:replication fork"/>
    <property type="evidence" value="ECO:0007669"/>
    <property type="project" value="TreeGrafter"/>
</dbReference>
<dbReference type="GO" id="GO:0000707">
    <property type="term" value="P:meiotic DNA recombinase assembly"/>
    <property type="evidence" value="ECO:0007669"/>
    <property type="project" value="TreeGrafter"/>
</dbReference>
<dbReference type="SUPFAM" id="SSF52540">
    <property type="entry name" value="P-loop containing nucleoside triphosphate hydrolases"/>
    <property type="match status" value="1"/>
</dbReference>
<keyword evidence="2" id="KW-0547">Nucleotide-binding</keyword>
<dbReference type="GO" id="GO:0033063">
    <property type="term" value="C:Rad51B-Rad51C-Rad51D-XRCC2 complex"/>
    <property type="evidence" value="ECO:0007669"/>
    <property type="project" value="TreeGrafter"/>
</dbReference>
<keyword evidence="3" id="KW-0227">DNA damage</keyword>
<evidence type="ECO:0000256" key="3">
    <source>
        <dbReference type="ARBA" id="ARBA00022763"/>
    </source>
</evidence>
<keyword evidence="6" id="KW-0539">Nucleus</keyword>
<feature type="region of interest" description="Disordered" evidence="7">
    <location>
        <begin position="192"/>
        <end position="211"/>
    </location>
</feature>
<evidence type="ECO:0000256" key="5">
    <source>
        <dbReference type="ARBA" id="ARBA00023204"/>
    </source>
</evidence>
<gene>
    <name evidence="8" type="ORF">GMORB2_0415</name>
</gene>
<accession>A0A9P5D9M5</accession>
<protein>
    <submittedName>
        <fullName evidence="8">RecA/RadA recombinase</fullName>
    </submittedName>
</protein>
<evidence type="ECO:0000256" key="2">
    <source>
        <dbReference type="ARBA" id="ARBA00022741"/>
    </source>
</evidence>
<dbReference type="PANTHER" id="PTHR46239">
    <property type="entry name" value="DNA REPAIR PROTEIN RAD51 HOMOLOG 3 RAD51C"/>
    <property type="match status" value="1"/>
</dbReference>
<dbReference type="Proteomes" id="UP000749293">
    <property type="component" value="Unassembled WGS sequence"/>
</dbReference>
<dbReference type="RefSeq" id="XP_035325331.1">
    <property type="nucleotide sequence ID" value="XM_035462401.1"/>
</dbReference>
<keyword evidence="4" id="KW-0067">ATP-binding</keyword>
<evidence type="ECO:0000256" key="6">
    <source>
        <dbReference type="ARBA" id="ARBA00023242"/>
    </source>
</evidence>
<dbReference type="GO" id="GO:0008821">
    <property type="term" value="F:crossover junction DNA endonuclease activity"/>
    <property type="evidence" value="ECO:0007669"/>
    <property type="project" value="TreeGrafter"/>
</dbReference>
<evidence type="ECO:0000313" key="8">
    <source>
        <dbReference type="EMBL" id="KAF4126679.1"/>
    </source>
</evidence>
<dbReference type="PANTHER" id="PTHR46239:SF1">
    <property type="entry name" value="DNA REPAIR PROTEIN RAD51 HOMOLOG 3"/>
    <property type="match status" value="1"/>
</dbReference>
<feature type="compositionally biased region" description="Acidic residues" evidence="7">
    <location>
        <begin position="413"/>
        <end position="429"/>
    </location>
</feature>
<evidence type="ECO:0000256" key="1">
    <source>
        <dbReference type="ARBA" id="ARBA00004123"/>
    </source>
</evidence>